<feature type="compositionally biased region" description="Low complexity" evidence="1">
    <location>
        <begin position="66"/>
        <end position="84"/>
    </location>
</feature>
<dbReference type="AlphaFoldDB" id="A0AAV2DZM0"/>
<feature type="compositionally biased region" description="Low complexity" evidence="1">
    <location>
        <begin position="19"/>
        <end position="56"/>
    </location>
</feature>
<accession>A0AAV2DZM0</accession>
<evidence type="ECO:0000313" key="3">
    <source>
        <dbReference type="Proteomes" id="UP001497516"/>
    </source>
</evidence>
<reference evidence="2 3" key="1">
    <citation type="submission" date="2024-04" db="EMBL/GenBank/DDBJ databases">
        <authorList>
            <person name="Fracassetti M."/>
        </authorList>
    </citation>
    <scope>NUCLEOTIDE SEQUENCE [LARGE SCALE GENOMIC DNA]</scope>
</reference>
<sequence length="222" mass="22739">MRWARPCSSSTCSRPELGSRLARSAADRSAAGAFSDASRDAPWPAAAAPCAADPPLATAPPPLPAAPDASPSSPSTPSWSDPPAVATVDEPAPLVAPPSPPPERPRASASITFSSPIASHTFCDSAFRARSPFSRDRRSYSMASAILVKPVRSSSLIVSSTISPSRGRRISGTHSLVDGGPVVAITACSCAALAAFSAACMDFVDTISTVVLRLLSNPRTGL</sequence>
<dbReference type="EMBL" id="OZ034816">
    <property type="protein sequence ID" value="CAL1379002.1"/>
    <property type="molecule type" value="Genomic_DNA"/>
</dbReference>
<organism evidence="2 3">
    <name type="scientific">Linum trigynum</name>
    <dbReference type="NCBI Taxonomy" id="586398"/>
    <lineage>
        <taxon>Eukaryota</taxon>
        <taxon>Viridiplantae</taxon>
        <taxon>Streptophyta</taxon>
        <taxon>Embryophyta</taxon>
        <taxon>Tracheophyta</taxon>
        <taxon>Spermatophyta</taxon>
        <taxon>Magnoliopsida</taxon>
        <taxon>eudicotyledons</taxon>
        <taxon>Gunneridae</taxon>
        <taxon>Pentapetalae</taxon>
        <taxon>rosids</taxon>
        <taxon>fabids</taxon>
        <taxon>Malpighiales</taxon>
        <taxon>Linaceae</taxon>
        <taxon>Linum</taxon>
    </lineage>
</organism>
<evidence type="ECO:0000256" key="1">
    <source>
        <dbReference type="SAM" id="MobiDB-lite"/>
    </source>
</evidence>
<evidence type="ECO:0000313" key="2">
    <source>
        <dbReference type="EMBL" id="CAL1379002.1"/>
    </source>
</evidence>
<proteinExistence type="predicted"/>
<feature type="region of interest" description="Disordered" evidence="1">
    <location>
        <begin position="1"/>
        <end position="109"/>
    </location>
</feature>
<keyword evidence="3" id="KW-1185">Reference proteome</keyword>
<name>A0AAV2DZM0_9ROSI</name>
<gene>
    <name evidence="2" type="ORF">LTRI10_LOCUS20549</name>
</gene>
<protein>
    <submittedName>
        <fullName evidence="2">Uncharacterized protein</fullName>
    </submittedName>
</protein>
<dbReference type="Proteomes" id="UP001497516">
    <property type="component" value="Chromosome 3"/>
</dbReference>